<comment type="cofactor">
    <cofactor evidence="14">
        <name>[2Fe-2S] cluster</name>
        <dbReference type="ChEBI" id="CHEBI:190135"/>
    </cofactor>
</comment>
<keyword evidence="11" id="KW-0408">Iron</keyword>
<name>A0A087BCC8_9BIFI</name>
<feature type="compositionally biased region" description="Basic and acidic residues" evidence="15">
    <location>
        <begin position="133"/>
        <end position="150"/>
    </location>
</feature>
<proteinExistence type="inferred from homology"/>
<dbReference type="GO" id="GO:0022904">
    <property type="term" value="P:respiratory electron transport chain"/>
    <property type="evidence" value="ECO:0007669"/>
    <property type="project" value="TreeGrafter"/>
</dbReference>
<evidence type="ECO:0000256" key="4">
    <source>
        <dbReference type="ARBA" id="ARBA00009433"/>
    </source>
</evidence>
<dbReference type="SUPFAM" id="SSF46548">
    <property type="entry name" value="alpha-helical ferredoxin"/>
    <property type="match status" value="1"/>
</dbReference>
<dbReference type="InterPro" id="IPR036010">
    <property type="entry name" value="2Fe-2S_ferredoxin-like_sf"/>
</dbReference>
<keyword evidence="7" id="KW-0816">Tricarboxylic acid cycle</keyword>
<dbReference type="PROSITE" id="PS51379">
    <property type="entry name" value="4FE4S_FER_2"/>
    <property type="match status" value="1"/>
</dbReference>
<reference evidence="17 18" key="1">
    <citation type="submission" date="2014-03" db="EMBL/GenBank/DDBJ databases">
        <title>Genomics of Bifidobacteria.</title>
        <authorList>
            <person name="Ventura M."/>
            <person name="Milani C."/>
            <person name="Lugli G.A."/>
        </authorList>
    </citation>
    <scope>NUCLEOTIDE SEQUENCE [LARGE SCALE GENOMIC DNA]</scope>
    <source>
        <strain evidence="17 18">LMG 11591</strain>
    </source>
</reference>
<feature type="region of interest" description="Disordered" evidence="15">
    <location>
        <begin position="16"/>
        <end position="53"/>
    </location>
</feature>
<dbReference type="GO" id="GO:0008177">
    <property type="term" value="F:succinate dehydrogenase (quinone) activity"/>
    <property type="evidence" value="ECO:0007669"/>
    <property type="project" value="UniProtKB-EC"/>
</dbReference>
<evidence type="ECO:0000256" key="2">
    <source>
        <dbReference type="ARBA" id="ARBA00001966"/>
    </source>
</evidence>
<feature type="region of interest" description="Disordered" evidence="15">
    <location>
        <begin position="117"/>
        <end position="155"/>
    </location>
</feature>
<dbReference type="SUPFAM" id="SSF54292">
    <property type="entry name" value="2Fe-2S ferredoxin-like"/>
    <property type="match status" value="1"/>
</dbReference>
<evidence type="ECO:0000256" key="8">
    <source>
        <dbReference type="ARBA" id="ARBA00022714"/>
    </source>
</evidence>
<evidence type="ECO:0000256" key="12">
    <source>
        <dbReference type="ARBA" id="ARBA00023014"/>
    </source>
</evidence>
<evidence type="ECO:0000256" key="5">
    <source>
        <dbReference type="ARBA" id="ARBA00012792"/>
    </source>
</evidence>
<accession>A0A087BCC8</accession>
<evidence type="ECO:0000313" key="18">
    <source>
        <dbReference type="Proteomes" id="UP000029052"/>
    </source>
</evidence>
<evidence type="ECO:0000256" key="14">
    <source>
        <dbReference type="ARBA" id="ARBA00034078"/>
    </source>
</evidence>
<sequence length="313" mass="34050">MGANLATVTLSVQRFTPRAQRERERNRSASPFAKKGSPFGSSRAPRRARGKSWKQEYTVTLPADSTVLDALLHIKRVEDPSLAFRYSCGHGMCGSDAVAINGSPTLLCTAKLRDVAQPSRTDNDGFRPTGSVERVKEPESDGSDPARSEDGSQPVDLGVINVGPLPGFPVLRDLIVDIDPMLDQIRRMKPYLIADGVLATTHDGKVDVFEYLQRPEQLARYEVLTNCIACGVCEGSCPVYAGGEAFVGPAALIAQSRFVNDSRDEATEERLEMIDTADGVQACQSVRACSRPCPKGIDVGEEVWQLIAQVKER</sequence>
<dbReference type="AlphaFoldDB" id="A0A087BCC8"/>
<dbReference type="InterPro" id="IPR009051">
    <property type="entry name" value="Helical_ferredxn"/>
</dbReference>
<dbReference type="Gene3D" id="3.10.20.30">
    <property type="match status" value="1"/>
</dbReference>
<comment type="similarity">
    <text evidence="4">Belongs to the succinate dehydrogenase/fumarate reductase iron-sulfur protein family.</text>
</comment>
<comment type="caution">
    <text evidence="17">The sequence shown here is derived from an EMBL/GenBank/DDBJ whole genome shotgun (WGS) entry which is preliminary data.</text>
</comment>
<dbReference type="GO" id="GO:0006099">
    <property type="term" value="P:tricarboxylic acid cycle"/>
    <property type="evidence" value="ECO:0007669"/>
    <property type="project" value="UniProtKB-KW"/>
</dbReference>
<evidence type="ECO:0000259" key="16">
    <source>
        <dbReference type="PROSITE" id="PS51379"/>
    </source>
</evidence>
<comment type="cofactor">
    <cofactor evidence="2">
        <name>[4Fe-4S] cluster</name>
        <dbReference type="ChEBI" id="CHEBI:49883"/>
    </cofactor>
</comment>
<dbReference type="STRING" id="1692.BMAGN_0545"/>
<evidence type="ECO:0000313" key="17">
    <source>
        <dbReference type="EMBL" id="KFI68678.1"/>
    </source>
</evidence>
<dbReference type="InterPro" id="IPR004489">
    <property type="entry name" value="Succ_DH/fum_Rdtase_Fe-S"/>
</dbReference>
<dbReference type="InterPro" id="IPR017900">
    <property type="entry name" value="4Fe4S_Fe_S_CS"/>
</dbReference>
<evidence type="ECO:0000256" key="10">
    <source>
        <dbReference type="ARBA" id="ARBA00023002"/>
    </source>
</evidence>
<dbReference type="GO" id="GO:0051537">
    <property type="term" value="F:2 iron, 2 sulfur cluster binding"/>
    <property type="evidence" value="ECO:0007669"/>
    <property type="project" value="UniProtKB-KW"/>
</dbReference>
<evidence type="ECO:0000256" key="7">
    <source>
        <dbReference type="ARBA" id="ARBA00022532"/>
    </source>
</evidence>
<dbReference type="RefSeq" id="WP_022859156.1">
    <property type="nucleotide sequence ID" value="NZ_JGZB01000003.1"/>
</dbReference>
<evidence type="ECO:0000256" key="6">
    <source>
        <dbReference type="ARBA" id="ARBA00022485"/>
    </source>
</evidence>
<dbReference type="InterPro" id="IPR001041">
    <property type="entry name" value="2Fe-2S_ferredoxin-type"/>
</dbReference>
<dbReference type="EC" id="1.3.5.1" evidence="5"/>
<dbReference type="eggNOG" id="COG0479">
    <property type="taxonomic scope" value="Bacteria"/>
</dbReference>
<dbReference type="GO" id="GO:0009055">
    <property type="term" value="F:electron transfer activity"/>
    <property type="evidence" value="ECO:0007669"/>
    <property type="project" value="InterPro"/>
</dbReference>
<comment type="cofactor">
    <cofactor evidence="1">
        <name>[3Fe-4S] cluster</name>
        <dbReference type="ChEBI" id="CHEBI:21137"/>
    </cofactor>
</comment>
<comment type="pathway">
    <text evidence="3">Carbohydrate metabolism; tricarboxylic acid cycle.</text>
</comment>
<gene>
    <name evidence="17" type="ORF">BMAGN_0545</name>
</gene>
<organism evidence="17 18">
    <name type="scientific">Bifidobacterium magnum</name>
    <dbReference type="NCBI Taxonomy" id="1692"/>
    <lineage>
        <taxon>Bacteria</taxon>
        <taxon>Bacillati</taxon>
        <taxon>Actinomycetota</taxon>
        <taxon>Actinomycetes</taxon>
        <taxon>Bifidobacteriales</taxon>
        <taxon>Bifidobacteriaceae</taxon>
        <taxon>Bifidobacterium</taxon>
    </lineage>
</organism>
<dbReference type="Gene3D" id="1.10.1060.10">
    <property type="entry name" value="Alpha-helical ferredoxin"/>
    <property type="match status" value="1"/>
</dbReference>
<dbReference type="PANTHER" id="PTHR11921:SF29">
    <property type="entry name" value="SUCCINATE DEHYDROGENASE [UBIQUINONE] IRON-SULFUR SUBUNIT, MITOCHONDRIAL"/>
    <property type="match status" value="1"/>
</dbReference>
<keyword evidence="18" id="KW-1185">Reference proteome</keyword>
<keyword evidence="12" id="KW-0411">Iron-sulfur</keyword>
<dbReference type="Proteomes" id="UP000029052">
    <property type="component" value="Unassembled WGS sequence"/>
</dbReference>
<protein>
    <recommendedName>
        <fullName evidence="5">succinate dehydrogenase</fullName>
        <ecNumber evidence="5">1.3.5.1</ecNumber>
    </recommendedName>
</protein>
<dbReference type="InterPro" id="IPR017896">
    <property type="entry name" value="4Fe4S_Fe-S-bd"/>
</dbReference>
<dbReference type="GO" id="GO:0046872">
    <property type="term" value="F:metal ion binding"/>
    <property type="evidence" value="ECO:0007669"/>
    <property type="project" value="UniProtKB-KW"/>
</dbReference>
<dbReference type="CDD" id="cd00207">
    <property type="entry name" value="fer2"/>
    <property type="match status" value="1"/>
</dbReference>
<dbReference type="PROSITE" id="PS00198">
    <property type="entry name" value="4FE4S_FER_1"/>
    <property type="match status" value="1"/>
</dbReference>
<keyword evidence="13" id="KW-0003">3Fe-4S</keyword>
<keyword evidence="8" id="KW-0001">2Fe-2S</keyword>
<dbReference type="NCBIfam" id="TIGR00384">
    <property type="entry name" value="dhsB"/>
    <property type="match status" value="1"/>
</dbReference>
<dbReference type="EMBL" id="JGZB01000003">
    <property type="protein sequence ID" value="KFI68678.1"/>
    <property type="molecule type" value="Genomic_DNA"/>
</dbReference>
<dbReference type="InterPro" id="IPR012675">
    <property type="entry name" value="Beta-grasp_dom_sf"/>
</dbReference>
<dbReference type="Pfam" id="PF13183">
    <property type="entry name" value="Fer4_8"/>
    <property type="match status" value="1"/>
</dbReference>
<evidence type="ECO:0000256" key="3">
    <source>
        <dbReference type="ARBA" id="ARBA00005163"/>
    </source>
</evidence>
<evidence type="ECO:0000256" key="11">
    <source>
        <dbReference type="ARBA" id="ARBA00023004"/>
    </source>
</evidence>
<keyword evidence="10" id="KW-0560">Oxidoreductase</keyword>
<evidence type="ECO:0000256" key="15">
    <source>
        <dbReference type="SAM" id="MobiDB-lite"/>
    </source>
</evidence>
<dbReference type="GO" id="GO:0051538">
    <property type="term" value="F:3 iron, 4 sulfur cluster binding"/>
    <property type="evidence" value="ECO:0007669"/>
    <property type="project" value="UniProtKB-KW"/>
</dbReference>
<evidence type="ECO:0000256" key="1">
    <source>
        <dbReference type="ARBA" id="ARBA00001927"/>
    </source>
</evidence>
<dbReference type="InterPro" id="IPR025192">
    <property type="entry name" value="Succ_DH/fum_Rdtase_N"/>
</dbReference>
<dbReference type="InterPro" id="IPR050573">
    <property type="entry name" value="SDH/FRD_Iron-Sulfur"/>
</dbReference>
<dbReference type="GO" id="GO:0051539">
    <property type="term" value="F:4 iron, 4 sulfur cluster binding"/>
    <property type="evidence" value="ECO:0007669"/>
    <property type="project" value="UniProtKB-KW"/>
</dbReference>
<dbReference type="PANTHER" id="PTHR11921">
    <property type="entry name" value="SUCCINATE DEHYDROGENASE IRON-SULFUR PROTEIN"/>
    <property type="match status" value="1"/>
</dbReference>
<dbReference type="Pfam" id="PF13085">
    <property type="entry name" value="Fer2_3"/>
    <property type="match status" value="1"/>
</dbReference>
<keyword evidence="9" id="KW-0479">Metal-binding</keyword>
<feature type="domain" description="4Fe-4S ferredoxin-type" evidence="16">
    <location>
        <begin position="219"/>
        <end position="241"/>
    </location>
</feature>
<keyword evidence="6" id="KW-0004">4Fe-4S</keyword>
<dbReference type="FunFam" id="1.10.1060.10:FF:000003">
    <property type="entry name" value="Succinate dehydrogenase iron-sulfur subunit"/>
    <property type="match status" value="1"/>
</dbReference>
<evidence type="ECO:0000256" key="13">
    <source>
        <dbReference type="ARBA" id="ARBA00023291"/>
    </source>
</evidence>
<evidence type="ECO:0000256" key="9">
    <source>
        <dbReference type="ARBA" id="ARBA00022723"/>
    </source>
</evidence>